<evidence type="ECO:0000256" key="2">
    <source>
        <dbReference type="ARBA" id="ARBA00022475"/>
    </source>
</evidence>
<feature type="transmembrane region" description="Helical" evidence="7">
    <location>
        <begin position="123"/>
        <end position="151"/>
    </location>
</feature>
<feature type="transmembrane region" description="Helical" evidence="7">
    <location>
        <begin position="772"/>
        <end position="791"/>
    </location>
</feature>
<feature type="transmembrane region" description="Helical" evidence="7">
    <location>
        <begin position="617"/>
        <end position="639"/>
    </location>
</feature>
<feature type="transmembrane region" description="Helical" evidence="7">
    <location>
        <begin position="551"/>
        <end position="578"/>
    </location>
</feature>
<keyword evidence="2" id="KW-1003">Cell membrane</keyword>
<proteinExistence type="predicted"/>
<feature type="region of interest" description="Disordered" evidence="6">
    <location>
        <begin position="1"/>
        <end position="74"/>
    </location>
</feature>
<feature type="transmembrane region" description="Helical" evidence="7">
    <location>
        <begin position="84"/>
        <end position="103"/>
    </location>
</feature>
<dbReference type="Pfam" id="PF03706">
    <property type="entry name" value="LPG_synthase_TM"/>
    <property type="match status" value="1"/>
</dbReference>
<dbReference type="AlphaFoldDB" id="A0A1M7QMM0"/>
<dbReference type="STRING" id="134849.SAMN05443668_10548"/>
<dbReference type="OrthoDB" id="5242664at2"/>
<dbReference type="EMBL" id="FRCS01000005">
    <property type="protein sequence ID" value="SHN32535.1"/>
    <property type="molecule type" value="Genomic_DNA"/>
</dbReference>
<evidence type="ECO:0000313" key="8">
    <source>
        <dbReference type="EMBL" id="SHN32535.1"/>
    </source>
</evidence>
<organism evidence="8 9">
    <name type="scientific">Cryptosporangium aurantiacum</name>
    <dbReference type="NCBI Taxonomy" id="134849"/>
    <lineage>
        <taxon>Bacteria</taxon>
        <taxon>Bacillati</taxon>
        <taxon>Actinomycetota</taxon>
        <taxon>Actinomycetes</taxon>
        <taxon>Cryptosporangiales</taxon>
        <taxon>Cryptosporangiaceae</taxon>
        <taxon>Cryptosporangium</taxon>
    </lineage>
</organism>
<dbReference type="PANTHER" id="PTHR39087">
    <property type="entry name" value="UPF0104 MEMBRANE PROTEIN MJ1595"/>
    <property type="match status" value="1"/>
</dbReference>
<keyword evidence="5 7" id="KW-0472">Membrane</keyword>
<reference evidence="8 9" key="1">
    <citation type="submission" date="2016-11" db="EMBL/GenBank/DDBJ databases">
        <authorList>
            <person name="Jaros S."/>
            <person name="Januszkiewicz K."/>
            <person name="Wedrychowicz H."/>
        </authorList>
    </citation>
    <scope>NUCLEOTIDE SEQUENCE [LARGE SCALE GENOMIC DNA]</scope>
    <source>
        <strain evidence="8 9">DSM 46144</strain>
    </source>
</reference>
<comment type="subcellular location">
    <subcellularLocation>
        <location evidence="1">Cell membrane</location>
        <topology evidence="1">Multi-pass membrane protein</topology>
    </subcellularLocation>
</comment>
<evidence type="ECO:0000256" key="4">
    <source>
        <dbReference type="ARBA" id="ARBA00022989"/>
    </source>
</evidence>
<keyword evidence="9" id="KW-1185">Reference proteome</keyword>
<protein>
    <recommendedName>
        <fullName evidence="10">Undecaprenyl-diphosphatase</fullName>
    </recommendedName>
</protein>
<evidence type="ECO:0000256" key="3">
    <source>
        <dbReference type="ARBA" id="ARBA00022692"/>
    </source>
</evidence>
<feature type="transmembrane region" description="Helical" evidence="7">
    <location>
        <begin position="651"/>
        <end position="681"/>
    </location>
</feature>
<feature type="transmembrane region" description="Helical" evidence="7">
    <location>
        <begin position="693"/>
        <end position="713"/>
    </location>
</feature>
<evidence type="ECO:0000256" key="1">
    <source>
        <dbReference type="ARBA" id="ARBA00004651"/>
    </source>
</evidence>
<dbReference type="GO" id="GO:0005886">
    <property type="term" value="C:plasma membrane"/>
    <property type="evidence" value="ECO:0007669"/>
    <property type="project" value="UniProtKB-SubCell"/>
</dbReference>
<feature type="transmembrane region" description="Helical" evidence="7">
    <location>
        <begin position="163"/>
        <end position="182"/>
    </location>
</feature>
<accession>A0A1M7QMM0</accession>
<evidence type="ECO:0000313" key="9">
    <source>
        <dbReference type="Proteomes" id="UP000184440"/>
    </source>
</evidence>
<dbReference type="InterPro" id="IPR022791">
    <property type="entry name" value="L-PG_synthase/AglD"/>
</dbReference>
<feature type="compositionally biased region" description="Polar residues" evidence="6">
    <location>
        <begin position="1"/>
        <end position="23"/>
    </location>
</feature>
<name>A0A1M7QMM0_9ACTN</name>
<dbReference type="PANTHER" id="PTHR39087:SF2">
    <property type="entry name" value="UPF0104 MEMBRANE PROTEIN MJ1595"/>
    <property type="match status" value="1"/>
</dbReference>
<evidence type="ECO:0000256" key="7">
    <source>
        <dbReference type="SAM" id="Phobius"/>
    </source>
</evidence>
<feature type="transmembrane region" description="Helical" evidence="7">
    <location>
        <begin position="584"/>
        <end position="608"/>
    </location>
</feature>
<dbReference type="Proteomes" id="UP000184440">
    <property type="component" value="Unassembled WGS sequence"/>
</dbReference>
<evidence type="ECO:0000256" key="6">
    <source>
        <dbReference type="SAM" id="MobiDB-lite"/>
    </source>
</evidence>
<sequence length="850" mass="88320">MRSRSTVSTVDDTILAMTTSGRSESPAAEERVTGDGTSESAPEQSHVEAPSNGSAPAAEQPRADGAPIIEAPEPPRRVHRPLDLVRLLVSVAGLAVAMLFGAFDSNTVAGLDKDVTAATAPLPIALGVLITTGSGLLMLALPAVIVVDLLVRRRLRILADGTLAFLACLAWVAALQSVLRQLGNADALAASLTTAQAADPGITGFSAGVAAIATVAQIGRQPRLRVLGGVVFVLFGLAQVTLGATAVAVVISLLIGRVVGMFVRWAAGTTPSRPSPRAVVAELRRAGVELVSLRPRHLDIDDPVFFDAIDSGGRSLVVHVLDRDHEGAGVLQAVWRTARFREPAGRKALVSLRRAVEHEALISAVMAAAGARVQGMVAAVPVEPDAVVLAYQDVPGPTLDEIPLGQLDDDRLDAVWRQVLLLHRRAIAHRGLAGQNIVFPPDGGAGLRFSGAGLIAAPVAALRIDLAQLLVTLALKVGVDRAVESALRALGTERLAEAVSALQPVALGRTSRQALRRDKALLDTLRDRVLDVIGTAPPEPVRLERLRPRTIISVVALTAAAYVLLDQIAGLDLVAVITDADWRWLALAVLLGTVRFVGAAIALTGFVAERLRFARTFLVQVASSFLGLVAPAGVGGAALNVRYLQQAGVPAAAAVAAVALWQLGTVAVTVLLLIVVGLIAGNDQARSLEVPDSALITLGIVMAVVAAVFMVPFGRRFLLARLRPYLAQITPRLASVFTRPARLGAGVFGTILQSAATVLVMSACIEGFGGSLSWSVVAVVVLAGTALGSAAPTPGGLGAVEAVLSAGLTAGGLDGATAISSVLLFRMLTFWLPVLPGWLSFTWLSRKELV</sequence>
<evidence type="ECO:0000256" key="5">
    <source>
        <dbReference type="ARBA" id="ARBA00023136"/>
    </source>
</evidence>
<feature type="transmembrane region" description="Helical" evidence="7">
    <location>
        <begin position="743"/>
        <end position="765"/>
    </location>
</feature>
<evidence type="ECO:0008006" key="10">
    <source>
        <dbReference type="Google" id="ProtNLM"/>
    </source>
</evidence>
<gene>
    <name evidence="8" type="ORF">SAMN05443668_10548</name>
</gene>
<feature type="transmembrane region" description="Helical" evidence="7">
    <location>
        <begin position="823"/>
        <end position="844"/>
    </location>
</feature>
<dbReference type="NCBIfam" id="TIGR00374">
    <property type="entry name" value="flippase-like domain"/>
    <property type="match status" value="1"/>
</dbReference>
<keyword evidence="4 7" id="KW-1133">Transmembrane helix</keyword>
<keyword evidence="3 7" id="KW-0812">Transmembrane</keyword>